<reference evidence="3" key="1">
    <citation type="journal article" date="2020" name="Stud. Mycol.">
        <title>101 Dothideomycetes genomes: a test case for predicting lifestyles and emergence of pathogens.</title>
        <authorList>
            <person name="Haridas S."/>
            <person name="Albert R."/>
            <person name="Binder M."/>
            <person name="Bloem J."/>
            <person name="Labutti K."/>
            <person name="Salamov A."/>
            <person name="Andreopoulos B."/>
            <person name="Baker S."/>
            <person name="Barry K."/>
            <person name="Bills G."/>
            <person name="Bluhm B."/>
            <person name="Cannon C."/>
            <person name="Castanera R."/>
            <person name="Culley D."/>
            <person name="Daum C."/>
            <person name="Ezra D."/>
            <person name="Gonzalez J."/>
            <person name="Henrissat B."/>
            <person name="Kuo A."/>
            <person name="Liang C."/>
            <person name="Lipzen A."/>
            <person name="Lutzoni F."/>
            <person name="Magnuson J."/>
            <person name="Mondo S."/>
            <person name="Nolan M."/>
            <person name="Ohm R."/>
            <person name="Pangilinan J."/>
            <person name="Park H.-J."/>
            <person name="Ramirez L."/>
            <person name="Alfaro M."/>
            <person name="Sun H."/>
            <person name="Tritt A."/>
            <person name="Yoshinaga Y."/>
            <person name="Zwiers L.-H."/>
            <person name="Turgeon B."/>
            <person name="Goodwin S."/>
            <person name="Spatafora J."/>
            <person name="Crous P."/>
            <person name="Grigoriev I."/>
        </authorList>
    </citation>
    <scope>NUCLEOTIDE SEQUENCE</scope>
    <source>
        <strain evidence="3">ATCC 36951</strain>
    </source>
</reference>
<accession>A0A6A6CR35</accession>
<name>A0A6A6CR35_ZASCE</name>
<evidence type="ECO:0000313" key="3">
    <source>
        <dbReference type="EMBL" id="KAF2169541.1"/>
    </source>
</evidence>
<dbReference type="EMBL" id="ML993587">
    <property type="protein sequence ID" value="KAF2169541.1"/>
    <property type="molecule type" value="Genomic_DNA"/>
</dbReference>
<dbReference type="GeneID" id="54565253"/>
<feature type="compositionally biased region" description="Low complexity" evidence="1">
    <location>
        <begin position="236"/>
        <end position="246"/>
    </location>
</feature>
<evidence type="ECO:0000313" key="4">
    <source>
        <dbReference type="Proteomes" id="UP000799537"/>
    </source>
</evidence>
<feature type="region of interest" description="Disordered" evidence="1">
    <location>
        <begin position="207"/>
        <end position="246"/>
    </location>
</feature>
<evidence type="ECO:0000256" key="2">
    <source>
        <dbReference type="SAM" id="Phobius"/>
    </source>
</evidence>
<dbReference type="RefSeq" id="XP_033670430.1">
    <property type="nucleotide sequence ID" value="XM_033811981.1"/>
</dbReference>
<keyword evidence="2" id="KW-1133">Transmembrane helix</keyword>
<feature type="compositionally biased region" description="Low complexity" evidence="1">
    <location>
        <begin position="207"/>
        <end position="225"/>
    </location>
</feature>
<dbReference type="Proteomes" id="UP000799537">
    <property type="component" value="Unassembled WGS sequence"/>
</dbReference>
<sequence>MSLCCDATLVSNERQVSTPETTTCSDRSNSVLSFPVLDVGRTAKSSIAMPTKGKRYPEDGLRPTVRPSVGGAFASSSLGSSPTCFNSGCNENESLSNWDTAEMPAKFLQPLNYTTPPFAAVSGVVEYDGTPMTTSTPTEPAEHSHSKSVLEGPWWAMAAVILLVAAMIVMSIAWWRTLRARLASGYYNQLGPVSNYREWRERQASKLLRSTTTSSATPSRRASGSQQSGIAMNRGPSSSSPDSSKD</sequence>
<gene>
    <name evidence="3" type="ORF">M409DRAFT_52077</name>
</gene>
<keyword evidence="2" id="KW-0472">Membrane</keyword>
<keyword evidence="2" id="KW-0812">Transmembrane</keyword>
<protein>
    <submittedName>
        <fullName evidence="3">Uncharacterized protein</fullName>
    </submittedName>
</protein>
<feature type="transmembrane region" description="Helical" evidence="2">
    <location>
        <begin position="154"/>
        <end position="175"/>
    </location>
</feature>
<keyword evidence="4" id="KW-1185">Reference proteome</keyword>
<evidence type="ECO:0000256" key="1">
    <source>
        <dbReference type="SAM" id="MobiDB-lite"/>
    </source>
</evidence>
<organism evidence="3 4">
    <name type="scientific">Zasmidium cellare ATCC 36951</name>
    <dbReference type="NCBI Taxonomy" id="1080233"/>
    <lineage>
        <taxon>Eukaryota</taxon>
        <taxon>Fungi</taxon>
        <taxon>Dikarya</taxon>
        <taxon>Ascomycota</taxon>
        <taxon>Pezizomycotina</taxon>
        <taxon>Dothideomycetes</taxon>
        <taxon>Dothideomycetidae</taxon>
        <taxon>Mycosphaerellales</taxon>
        <taxon>Mycosphaerellaceae</taxon>
        <taxon>Zasmidium</taxon>
    </lineage>
</organism>
<proteinExistence type="predicted"/>
<dbReference type="AlphaFoldDB" id="A0A6A6CR35"/>